<organism evidence="1">
    <name type="scientific">Arundo donax</name>
    <name type="common">Giant reed</name>
    <name type="synonym">Donax arundinaceus</name>
    <dbReference type="NCBI Taxonomy" id="35708"/>
    <lineage>
        <taxon>Eukaryota</taxon>
        <taxon>Viridiplantae</taxon>
        <taxon>Streptophyta</taxon>
        <taxon>Embryophyta</taxon>
        <taxon>Tracheophyta</taxon>
        <taxon>Spermatophyta</taxon>
        <taxon>Magnoliopsida</taxon>
        <taxon>Liliopsida</taxon>
        <taxon>Poales</taxon>
        <taxon>Poaceae</taxon>
        <taxon>PACMAD clade</taxon>
        <taxon>Arundinoideae</taxon>
        <taxon>Arundineae</taxon>
        <taxon>Arundo</taxon>
    </lineage>
</organism>
<sequence>MRQMRASNFRPRKVLPELFNLLPIRFICKI</sequence>
<proteinExistence type="predicted"/>
<dbReference type="AlphaFoldDB" id="A0A0A9BZS4"/>
<accession>A0A0A9BZS4</accession>
<protein>
    <submittedName>
        <fullName evidence="1">Uncharacterized protein</fullName>
    </submittedName>
</protein>
<name>A0A0A9BZS4_ARUDO</name>
<dbReference type="EMBL" id="GBRH01228351">
    <property type="protein sequence ID" value="JAD69544.1"/>
    <property type="molecule type" value="Transcribed_RNA"/>
</dbReference>
<evidence type="ECO:0000313" key="1">
    <source>
        <dbReference type="EMBL" id="JAD69544.1"/>
    </source>
</evidence>
<reference evidence="1" key="1">
    <citation type="submission" date="2014-09" db="EMBL/GenBank/DDBJ databases">
        <authorList>
            <person name="Magalhaes I.L.F."/>
            <person name="Oliveira U."/>
            <person name="Santos F.R."/>
            <person name="Vidigal T.H.D.A."/>
            <person name="Brescovit A.D."/>
            <person name="Santos A.J."/>
        </authorList>
    </citation>
    <scope>NUCLEOTIDE SEQUENCE</scope>
    <source>
        <tissue evidence="1">Shoot tissue taken approximately 20 cm above the soil surface</tissue>
    </source>
</reference>
<reference evidence="1" key="2">
    <citation type="journal article" date="2015" name="Data Brief">
        <title>Shoot transcriptome of the giant reed, Arundo donax.</title>
        <authorList>
            <person name="Barrero R.A."/>
            <person name="Guerrero F.D."/>
            <person name="Moolhuijzen P."/>
            <person name="Goolsby J.A."/>
            <person name="Tidwell J."/>
            <person name="Bellgard S.E."/>
            <person name="Bellgard M.I."/>
        </authorList>
    </citation>
    <scope>NUCLEOTIDE SEQUENCE</scope>
    <source>
        <tissue evidence="1">Shoot tissue taken approximately 20 cm above the soil surface</tissue>
    </source>
</reference>